<dbReference type="Proteomes" id="UP000439903">
    <property type="component" value="Unassembled WGS sequence"/>
</dbReference>
<sequence length="343" mass="39718">MQFFSQLQELTLCIISVFGNKNRKTVLKMLAENVTALLKILTKISTKINVLKIEEFNPNYGSQVFHALISMIKSQKRLRQFHLIETGTPKEFHGIVSALESQKQSLREVVIKDCDYNVEFKTLMNCENLETIRIRYCNDEKILKITKTLNCKLTTLEISNLDCEIDASNIVLILEKSGALLQRLKIEVKMISKQSLLLETLISFCPNILYLNISDIEFSTQLLDLIGNLKNLLFLTLRWCDDIFEEEVIQFANALPFTLQYLDLSTCSLKSKFDILFNHCNAPLKTVITNHYYEEKDFRALIEFCIRKGTLKYLGVILHSRDVYERMKGYVTVVQYNHVVVDC</sequence>
<organism evidence="1 2">
    <name type="scientific">Gigaspora margarita</name>
    <dbReference type="NCBI Taxonomy" id="4874"/>
    <lineage>
        <taxon>Eukaryota</taxon>
        <taxon>Fungi</taxon>
        <taxon>Fungi incertae sedis</taxon>
        <taxon>Mucoromycota</taxon>
        <taxon>Glomeromycotina</taxon>
        <taxon>Glomeromycetes</taxon>
        <taxon>Diversisporales</taxon>
        <taxon>Gigasporaceae</taxon>
        <taxon>Gigaspora</taxon>
    </lineage>
</organism>
<name>A0A8H3XKD9_GIGMA</name>
<gene>
    <name evidence="1" type="ORF">F8M41_024708</name>
</gene>
<dbReference type="SUPFAM" id="SSF52047">
    <property type="entry name" value="RNI-like"/>
    <property type="match status" value="1"/>
</dbReference>
<dbReference type="InterPro" id="IPR032675">
    <property type="entry name" value="LRR_dom_sf"/>
</dbReference>
<evidence type="ECO:0000313" key="2">
    <source>
        <dbReference type="Proteomes" id="UP000439903"/>
    </source>
</evidence>
<comment type="caution">
    <text evidence="1">The sequence shown here is derived from an EMBL/GenBank/DDBJ whole genome shotgun (WGS) entry which is preliminary data.</text>
</comment>
<keyword evidence="2" id="KW-1185">Reference proteome</keyword>
<reference evidence="1 2" key="1">
    <citation type="journal article" date="2019" name="Environ. Microbiol.">
        <title>At the nexus of three kingdoms: the genome of the mycorrhizal fungus Gigaspora margarita provides insights into plant, endobacterial and fungal interactions.</title>
        <authorList>
            <person name="Venice F."/>
            <person name="Ghignone S."/>
            <person name="Salvioli di Fossalunga A."/>
            <person name="Amselem J."/>
            <person name="Novero M."/>
            <person name="Xianan X."/>
            <person name="Sedzielewska Toro K."/>
            <person name="Morin E."/>
            <person name="Lipzen A."/>
            <person name="Grigoriev I.V."/>
            <person name="Henrissat B."/>
            <person name="Martin F.M."/>
            <person name="Bonfante P."/>
        </authorList>
    </citation>
    <scope>NUCLEOTIDE SEQUENCE [LARGE SCALE GENOMIC DNA]</scope>
    <source>
        <strain evidence="1 2">BEG34</strain>
    </source>
</reference>
<dbReference type="AlphaFoldDB" id="A0A8H3XKD9"/>
<accession>A0A8H3XKD9</accession>
<dbReference type="EMBL" id="WTPW01000852">
    <property type="protein sequence ID" value="KAF0474662.1"/>
    <property type="molecule type" value="Genomic_DNA"/>
</dbReference>
<dbReference type="Gene3D" id="3.80.10.10">
    <property type="entry name" value="Ribonuclease Inhibitor"/>
    <property type="match status" value="1"/>
</dbReference>
<protein>
    <submittedName>
        <fullName evidence="1">Uncharacterized protein</fullName>
    </submittedName>
</protein>
<proteinExistence type="predicted"/>
<evidence type="ECO:0000313" key="1">
    <source>
        <dbReference type="EMBL" id="KAF0474662.1"/>
    </source>
</evidence>